<gene>
    <name evidence="2" type="ORF">IFM89_005587</name>
</gene>
<feature type="transmembrane region" description="Helical" evidence="1">
    <location>
        <begin position="57"/>
        <end position="86"/>
    </location>
</feature>
<dbReference type="EMBL" id="JADFTS010000003">
    <property type="protein sequence ID" value="KAF9613108.1"/>
    <property type="molecule type" value="Genomic_DNA"/>
</dbReference>
<comment type="caution">
    <text evidence="2">The sequence shown here is derived from an EMBL/GenBank/DDBJ whole genome shotgun (WGS) entry which is preliminary data.</text>
</comment>
<proteinExistence type="predicted"/>
<keyword evidence="1" id="KW-1133">Transmembrane helix</keyword>
<protein>
    <submittedName>
        <fullName evidence="2">Uncharacterized protein</fullName>
    </submittedName>
</protein>
<sequence>MIPGDSGEIQTQHCFAAGYLLLHFTGATAGPWTSPGACRRWVFFTGARLLAMDPSGWVFFGLWCPAAVALDLLVLAGGVAAGAFGFPQSTRCHSQSNCRCHHRGGGQVIPTAHGGIYGVLNQNRGHVFEEMQRPDPLEPGSQAPLCLRFVGGRA</sequence>
<keyword evidence="3" id="KW-1185">Reference proteome</keyword>
<keyword evidence="1" id="KW-0812">Transmembrane</keyword>
<dbReference type="AlphaFoldDB" id="A0A835IC30"/>
<organism evidence="2 3">
    <name type="scientific">Coptis chinensis</name>
    <dbReference type="NCBI Taxonomy" id="261450"/>
    <lineage>
        <taxon>Eukaryota</taxon>
        <taxon>Viridiplantae</taxon>
        <taxon>Streptophyta</taxon>
        <taxon>Embryophyta</taxon>
        <taxon>Tracheophyta</taxon>
        <taxon>Spermatophyta</taxon>
        <taxon>Magnoliopsida</taxon>
        <taxon>Ranunculales</taxon>
        <taxon>Ranunculaceae</taxon>
        <taxon>Coptidoideae</taxon>
        <taxon>Coptis</taxon>
    </lineage>
</organism>
<accession>A0A835IC30</accession>
<evidence type="ECO:0000313" key="2">
    <source>
        <dbReference type="EMBL" id="KAF9613108.1"/>
    </source>
</evidence>
<name>A0A835IC30_9MAGN</name>
<evidence type="ECO:0000313" key="3">
    <source>
        <dbReference type="Proteomes" id="UP000631114"/>
    </source>
</evidence>
<keyword evidence="1" id="KW-0472">Membrane</keyword>
<dbReference type="Proteomes" id="UP000631114">
    <property type="component" value="Unassembled WGS sequence"/>
</dbReference>
<evidence type="ECO:0000256" key="1">
    <source>
        <dbReference type="SAM" id="Phobius"/>
    </source>
</evidence>
<reference evidence="2 3" key="1">
    <citation type="submission" date="2020-10" db="EMBL/GenBank/DDBJ databases">
        <title>The Coptis chinensis genome and diversification of protoberbering-type alkaloids.</title>
        <authorList>
            <person name="Wang B."/>
            <person name="Shu S."/>
            <person name="Song C."/>
            <person name="Liu Y."/>
        </authorList>
    </citation>
    <scope>NUCLEOTIDE SEQUENCE [LARGE SCALE GENOMIC DNA]</scope>
    <source>
        <strain evidence="2">HL-2020</strain>
        <tissue evidence="2">Leaf</tissue>
    </source>
</reference>